<dbReference type="EMBL" id="CP029752">
    <property type="protein sequence ID" value="QFG76580.1"/>
    <property type="molecule type" value="Genomic_DNA"/>
</dbReference>
<accession>A0A5P6A9H7</accession>
<evidence type="ECO:0000313" key="2">
    <source>
        <dbReference type="EMBL" id="QFG76580.1"/>
    </source>
</evidence>
<organism evidence="2">
    <name type="scientific">Raoultella planticola</name>
    <name type="common">Klebsiella planticola</name>
    <dbReference type="NCBI Taxonomy" id="575"/>
    <lineage>
        <taxon>Bacteria</taxon>
        <taxon>Pseudomonadati</taxon>
        <taxon>Pseudomonadota</taxon>
        <taxon>Gammaproteobacteria</taxon>
        <taxon>Enterobacterales</taxon>
        <taxon>Enterobacteriaceae</taxon>
        <taxon>Klebsiella/Raoultella group</taxon>
        <taxon>Raoultella</taxon>
    </lineage>
</organism>
<dbReference type="Gene3D" id="3.40.190.10">
    <property type="entry name" value="Periplasmic binding protein-like II"/>
    <property type="match status" value="2"/>
</dbReference>
<name>A0A5P6A9H7_RAOPL</name>
<protein>
    <recommendedName>
        <fullName evidence="1">SsuA/THI5-like domain-containing protein</fullName>
    </recommendedName>
</protein>
<reference evidence="2" key="1">
    <citation type="submission" date="2018-05" db="EMBL/GenBank/DDBJ databases">
        <title>Bacterial isolates from healthy term breastfed infants carrying antibiotic resistance genes.</title>
        <authorList>
            <person name="Casaburi G."/>
        </authorList>
    </citation>
    <scope>NUCLEOTIDE SEQUENCE [LARGE SCALE GENOMIC DNA]</scope>
    <source>
        <strain evidence="2">7084_4</strain>
    </source>
</reference>
<sequence>MKINNLPVKYTPVPVGFDPTPPEGACDAFVCYVTNQPISLKLKGIDYVTRTYSQLGMPGYSGTYYCTRRYLETHRDLLVNYLEAMLRGWTDYLANVDAAVDLAVNKYGAALGLDSIQQLEQAKAQISLIKPDNTPLLACDPKLIAGSMYNGFRQMGRKNLPPPESIMALELGGSALTSLSGRILPQSANKGVL</sequence>
<evidence type="ECO:0000259" key="1">
    <source>
        <dbReference type="Pfam" id="PF09084"/>
    </source>
</evidence>
<dbReference type="InterPro" id="IPR015168">
    <property type="entry name" value="SsuA/THI5"/>
</dbReference>
<proteinExistence type="predicted"/>
<dbReference type="Pfam" id="PF09084">
    <property type="entry name" value="NMT1"/>
    <property type="match status" value="1"/>
</dbReference>
<dbReference type="AlphaFoldDB" id="A0A5P6A9H7"/>
<feature type="domain" description="SsuA/THI5-like" evidence="1">
    <location>
        <begin position="9"/>
        <end position="97"/>
    </location>
</feature>
<gene>
    <name evidence="2" type="ORF">DMB90_08405</name>
</gene>